<feature type="transmembrane region" description="Helical" evidence="1">
    <location>
        <begin position="20"/>
        <end position="42"/>
    </location>
</feature>
<evidence type="ECO:0000256" key="1">
    <source>
        <dbReference type="SAM" id="Phobius"/>
    </source>
</evidence>
<dbReference type="Proteomes" id="UP000741360">
    <property type="component" value="Unassembled WGS sequence"/>
</dbReference>
<keyword evidence="1" id="KW-0812">Transmembrane</keyword>
<gene>
    <name evidence="2" type="ORF">HYY65_05000</name>
</gene>
<feature type="transmembrane region" description="Helical" evidence="1">
    <location>
        <begin position="158"/>
        <end position="184"/>
    </location>
</feature>
<dbReference type="EMBL" id="JACPSX010000091">
    <property type="protein sequence ID" value="MBI3014415.1"/>
    <property type="molecule type" value="Genomic_DNA"/>
</dbReference>
<protein>
    <submittedName>
        <fullName evidence="2">Uncharacterized protein</fullName>
    </submittedName>
</protein>
<feature type="transmembrane region" description="Helical" evidence="1">
    <location>
        <begin position="54"/>
        <end position="76"/>
    </location>
</feature>
<name>A0A932GP58_UNCTE</name>
<evidence type="ECO:0000313" key="3">
    <source>
        <dbReference type="Proteomes" id="UP000741360"/>
    </source>
</evidence>
<proteinExistence type="predicted"/>
<dbReference type="AlphaFoldDB" id="A0A932GP58"/>
<sequence length="202" mass="20806">MGETISKLGGMAGSLSPVGLILAFTGVASLVAVAAAAIVLLRPSFRLESPFLRAMLFLIIVFGGLAAVLAAVGRAFDPGPDGFFSLSTLGFVLESVVFITAFVMLAGVLAKLQIPTASFLTLIGDVLAFIGACGVFGVVAVALSQLLGSQWLGLHFGLFSFVFVFGGAVVVFLVGAGFLGLGAIMHELSAIRARIEQRETKP</sequence>
<feature type="transmembrane region" description="Helical" evidence="1">
    <location>
        <begin position="88"/>
        <end position="110"/>
    </location>
</feature>
<keyword evidence="1" id="KW-1133">Transmembrane helix</keyword>
<accession>A0A932GP58</accession>
<reference evidence="2" key="1">
    <citation type="submission" date="2020-07" db="EMBL/GenBank/DDBJ databases">
        <title>Huge and variable diversity of episymbiotic CPR bacteria and DPANN archaea in groundwater ecosystems.</title>
        <authorList>
            <person name="He C.Y."/>
            <person name="Keren R."/>
            <person name="Whittaker M."/>
            <person name="Farag I.F."/>
            <person name="Doudna J."/>
            <person name="Cate J.H.D."/>
            <person name="Banfield J.F."/>
        </authorList>
    </citation>
    <scope>NUCLEOTIDE SEQUENCE</scope>
    <source>
        <strain evidence="2">NC_groundwater_717_Ag_S-0.2um_59_8</strain>
    </source>
</reference>
<keyword evidence="1" id="KW-0472">Membrane</keyword>
<organism evidence="2 3">
    <name type="scientific">Tectimicrobiota bacterium</name>
    <dbReference type="NCBI Taxonomy" id="2528274"/>
    <lineage>
        <taxon>Bacteria</taxon>
        <taxon>Pseudomonadati</taxon>
        <taxon>Nitrospinota/Tectimicrobiota group</taxon>
        <taxon>Candidatus Tectimicrobiota</taxon>
    </lineage>
</organism>
<evidence type="ECO:0000313" key="2">
    <source>
        <dbReference type="EMBL" id="MBI3014415.1"/>
    </source>
</evidence>
<comment type="caution">
    <text evidence="2">The sequence shown here is derived from an EMBL/GenBank/DDBJ whole genome shotgun (WGS) entry which is preliminary data.</text>
</comment>
<feature type="transmembrane region" description="Helical" evidence="1">
    <location>
        <begin position="122"/>
        <end position="146"/>
    </location>
</feature>